<proteinExistence type="inferred from homology"/>
<gene>
    <name evidence="8" type="ORF">SAMN04487820_105252</name>
</gene>
<feature type="domain" description="D-isomer specific 2-hydroxyacid dehydrogenase NAD-binding" evidence="7">
    <location>
        <begin position="147"/>
        <end position="323"/>
    </location>
</feature>
<dbReference type="RefSeq" id="WP_218120058.1">
    <property type="nucleotide sequence ID" value="NZ_FNFM01000005.1"/>
</dbReference>
<dbReference type="InterPro" id="IPR050857">
    <property type="entry name" value="D-2-hydroxyacid_DH"/>
</dbReference>
<dbReference type="SUPFAM" id="SSF51735">
    <property type="entry name" value="NAD(P)-binding Rossmann-fold domains"/>
    <property type="match status" value="1"/>
</dbReference>
<reference evidence="9" key="1">
    <citation type="submission" date="2016-10" db="EMBL/GenBank/DDBJ databases">
        <authorList>
            <person name="Varghese N."/>
            <person name="Submissions S."/>
        </authorList>
    </citation>
    <scope>NUCLEOTIDE SEQUENCE [LARGE SCALE GENOMIC DNA]</scope>
    <source>
        <strain evidence="9">DSM 45460</strain>
    </source>
</reference>
<dbReference type="PANTHER" id="PTHR42789">
    <property type="entry name" value="D-ISOMER SPECIFIC 2-HYDROXYACID DEHYDROGENASE FAMILY PROTEIN (AFU_ORTHOLOGUE AFUA_6G10090)"/>
    <property type="match status" value="1"/>
</dbReference>
<sequence>MSQMEQRSRPNDVYSQDNGVSADGRLSFPRASPCERTAPGDRALRILVVDPVHAEALARLRAEHEVVVRLQPSTAELCSLIEDIDVLVARSGVLITEEVLDAGNRLQLIVRAGVGTDNVDLDAARSAGVHVCNVPGASANAVAELAIGLLLAVTRGIVRGDGQVRQGVWNKSDFEGTELRGRTLGLVGLGNIGTRLAEIGRGFGMRVVGNVSSPDPVRREKWAEHGVDLLSLPDLLATSDVVSLQTPLTELTHGLIGYSELAAMKSSAVLINVSRAGVVLDDELFAALRDGRIAGAGLDVLATESGLGRFAELDNVVLTPHIGAMTEDTQRRIGQAVTDAVSAHLRGEQVENRVH</sequence>
<evidence type="ECO:0000256" key="5">
    <source>
        <dbReference type="SAM" id="MobiDB-lite"/>
    </source>
</evidence>
<dbReference type="EMBL" id="FNFM01000005">
    <property type="protein sequence ID" value="SDK21041.1"/>
    <property type="molecule type" value="Genomic_DNA"/>
</dbReference>
<evidence type="ECO:0000256" key="3">
    <source>
        <dbReference type="ARBA" id="ARBA00023027"/>
    </source>
</evidence>
<dbReference type="CDD" id="cd12173">
    <property type="entry name" value="PGDH_4"/>
    <property type="match status" value="1"/>
</dbReference>
<dbReference type="InterPro" id="IPR036291">
    <property type="entry name" value="NAD(P)-bd_dom_sf"/>
</dbReference>
<feature type="region of interest" description="Disordered" evidence="5">
    <location>
        <begin position="1"/>
        <end position="34"/>
    </location>
</feature>
<name>A0A1G9A1A5_ACTMZ</name>
<dbReference type="Gene3D" id="3.40.50.720">
    <property type="entry name" value="NAD(P)-binding Rossmann-like Domain"/>
    <property type="match status" value="2"/>
</dbReference>
<keyword evidence="2 4" id="KW-0560">Oxidoreductase</keyword>
<dbReference type="Proteomes" id="UP000199213">
    <property type="component" value="Unassembled WGS sequence"/>
</dbReference>
<organism evidence="8 9">
    <name type="scientific">Actinopolyspora mzabensis</name>
    <dbReference type="NCBI Taxonomy" id="995066"/>
    <lineage>
        <taxon>Bacteria</taxon>
        <taxon>Bacillati</taxon>
        <taxon>Actinomycetota</taxon>
        <taxon>Actinomycetes</taxon>
        <taxon>Actinopolysporales</taxon>
        <taxon>Actinopolysporaceae</taxon>
        <taxon>Actinopolyspora</taxon>
    </lineage>
</organism>
<dbReference type="GO" id="GO:0051287">
    <property type="term" value="F:NAD binding"/>
    <property type="evidence" value="ECO:0007669"/>
    <property type="project" value="InterPro"/>
</dbReference>
<evidence type="ECO:0000256" key="4">
    <source>
        <dbReference type="RuleBase" id="RU003719"/>
    </source>
</evidence>
<dbReference type="Pfam" id="PF00389">
    <property type="entry name" value="2-Hacid_dh"/>
    <property type="match status" value="1"/>
</dbReference>
<dbReference type="PANTHER" id="PTHR42789:SF1">
    <property type="entry name" value="D-ISOMER SPECIFIC 2-HYDROXYACID DEHYDROGENASE FAMILY PROTEIN (AFU_ORTHOLOGUE AFUA_6G10090)"/>
    <property type="match status" value="1"/>
</dbReference>
<keyword evidence="9" id="KW-1185">Reference proteome</keyword>
<dbReference type="Pfam" id="PF02826">
    <property type="entry name" value="2-Hacid_dh_C"/>
    <property type="match status" value="1"/>
</dbReference>
<accession>A0A1G9A1A5</accession>
<comment type="similarity">
    <text evidence="1 4">Belongs to the D-isomer specific 2-hydroxyacid dehydrogenase family.</text>
</comment>
<keyword evidence="3" id="KW-0520">NAD</keyword>
<dbReference type="InterPro" id="IPR006139">
    <property type="entry name" value="D-isomer_2_OHA_DH_cat_dom"/>
</dbReference>
<dbReference type="GO" id="GO:0016616">
    <property type="term" value="F:oxidoreductase activity, acting on the CH-OH group of donors, NAD or NADP as acceptor"/>
    <property type="evidence" value="ECO:0007669"/>
    <property type="project" value="InterPro"/>
</dbReference>
<feature type="domain" description="D-isomer specific 2-hydroxyacid dehydrogenase catalytic" evidence="6">
    <location>
        <begin position="46"/>
        <end position="354"/>
    </location>
</feature>
<dbReference type="InterPro" id="IPR006140">
    <property type="entry name" value="D-isomer_DH_NAD-bd"/>
</dbReference>
<dbReference type="AlphaFoldDB" id="A0A1G9A1A5"/>
<evidence type="ECO:0000313" key="8">
    <source>
        <dbReference type="EMBL" id="SDK21041.1"/>
    </source>
</evidence>
<protein>
    <submittedName>
        <fullName evidence="8">D-3-phosphoglycerate dehydrogenase</fullName>
    </submittedName>
</protein>
<evidence type="ECO:0000256" key="2">
    <source>
        <dbReference type="ARBA" id="ARBA00023002"/>
    </source>
</evidence>
<dbReference type="SUPFAM" id="SSF52283">
    <property type="entry name" value="Formate/glycerate dehydrogenase catalytic domain-like"/>
    <property type="match status" value="1"/>
</dbReference>
<evidence type="ECO:0000313" key="9">
    <source>
        <dbReference type="Proteomes" id="UP000199213"/>
    </source>
</evidence>
<evidence type="ECO:0000259" key="6">
    <source>
        <dbReference type="Pfam" id="PF00389"/>
    </source>
</evidence>
<feature type="compositionally biased region" description="Basic and acidic residues" evidence="5">
    <location>
        <begin position="1"/>
        <end position="10"/>
    </location>
</feature>
<evidence type="ECO:0000259" key="7">
    <source>
        <dbReference type="Pfam" id="PF02826"/>
    </source>
</evidence>
<evidence type="ECO:0000256" key="1">
    <source>
        <dbReference type="ARBA" id="ARBA00005854"/>
    </source>
</evidence>